<feature type="compositionally biased region" description="Polar residues" evidence="2">
    <location>
        <begin position="535"/>
        <end position="547"/>
    </location>
</feature>
<dbReference type="PANTHER" id="PTHR31975:SF1">
    <property type="entry name" value="BUD SITE SELECTION PROTEIN 7-RELATED"/>
    <property type="match status" value="1"/>
</dbReference>
<proteinExistence type="predicted"/>
<organism evidence="3 4">
    <name type="scientific">Tetrahymena thermophila (strain SB210)</name>
    <dbReference type="NCBI Taxonomy" id="312017"/>
    <lineage>
        <taxon>Eukaryota</taxon>
        <taxon>Sar</taxon>
        <taxon>Alveolata</taxon>
        <taxon>Ciliophora</taxon>
        <taxon>Intramacronucleata</taxon>
        <taxon>Oligohymenophorea</taxon>
        <taxon>Hymenostomatida</taxon>
        <taxon>Tetrahymenina</taxon>
        <taxon>Tetrahymenidae</taxon>
        <taxon>Tetrahymena</taxon>
    </lineage>
</organism>
<evidence type="ECO:0000313" key="4">
    <source>
        <dbReference type="Proteomes" id="UP000009168"/>
    </source>
</evidence>
<dbReference type="Gene3D" id="1.25.40.10">
    <property type="entry name" value="Tetratricopeptide repeat domain"/>
    <property type="match status" value="1"/>
</dbReference>
<feature type="compositionally biased region" description="Polar residues" evidence="2">
    <location>
        <begin position="489"/>
        <end position="501"/>
    </location>
</feature>
<keyword evidence="1" id="KW-0175">Coiled coil</keyword>
<dbReference type="GeneID" id="24442788"/>
<dbReference type="OrthoDB" id="310026at2759"/>
<keyword evidence="4" id="KW-1185">Reference proteome</keyword>
<gene>
    <name evidence="3" type="ORF">TTHERM_00968570</name>
</gene>
<dbReference type="STRING" id="312017.X1W3S9"/>
<evidence type="ECO:0000256" key="1">
    <source>
        <dbReference type="SAM" id="Coils"/>
    </source>
</evidence>
<evidence type="ECO:0000256" key="2">
    <source>
        <dbReference type="SAM" id="MobiDB-lite"/>
    </source>
</evidence>
<name>X1W3S9_TETTS</name>
<dbReference type="InParanoid" id="X1W3S9"/>
<accession>X1W3S9</accession>
<dbReference type="PANTHER" id="PTHR31975">
    <property type="entry name" value="BUD SITE SELECTION PROTEIN 7-RELATED"/>
    <property type="match status" value="1"/>
</dbReference>
<dbReference type="InterPro" id="IPR015374">
    <property type="entry name" value="ChAPs"/>
</dbReference>
<feature type="coiled-coil region" evidence="1">
    <location>
        <begin position="11"/>
        <end position="38"/>
    </location>
</feature>
<dbReference type="Pfam" id="PF09295">
    <property type="entry name" value="ChAPs"/>
    <property type="match status" value="1"/>
</dbReference>
<dbReference type="RefSeq" id="XP_001026075.2">
    <property type="nucleotide sequence ID" value="XM_001026075.2"/>
</dbReference>
<dbReference type="Proteomes" id="UP000009168">
    <property type="component" value="Unassembled WGS sequence"/>
</dbReference>
<feature type="region of interest" description="Disordered" evidence="2">
    <location>
        <begin position="488"/>
        <end position="552"/>
    </location>
</feature>
<dbReference type="GO" id="GO:0006893">
    <property type="term" value="P:Golgi to plasma membrane transport"/>
    <property type="evidence" value="ECO:0007669"/>
    <property type="project" value="TreeGrafter"/>
</dbReference>
<dbReference type="KEGG" id="tet:TTHERM_00968570"/>
<dbReference type="SUPFAM" id="SSF48452">
    <property type="entry name" value="TPR-like"/>
    <property type="match status" value="1"/>
</dbReference>
<dbReference type="GO" id="GO:0034044">
    <property type="term" value="C:exomer complex"/>
    <property type="evidence" value="ECO:0007669"/>
    <property type="project" value="UniProtKB-ARBA"/>
</dbReference>
<dbReference type="AlphaFoldDB" id="X1W3S9"/>
<dbReference type="EMBL" id="GG662319">
    <property type="protein sequence ID" value="EAS05830.2"/>
    <property type="molecule type" value="Genomic_DNA"/>
</dbReference>
<dbReference type="InterPro" id="IPR011990">
    <property type="entry name" value="TPR-like_helical_dom_sf"/>
</dbReference>
<evidence type="ECO:0000313" key="3">
    <source>
        <dbReference type="EMBL" id="EAS05830.2"/>
    </source>
</evidence>
<reference evidence="4" key="1">
    <citation type="journal article" date="2006" name="PLoS Biol.">
        <title>Macronuclear genome sequence of the ciliate Tetrahymena thermophila, a model eukaryote.</title>
        <authorList>
            <person name="Eisen J.A."/>
            <person name="Coyne R.S."/>
            <person name="Wu M."/>
            <person name="Wu D."/>
            <person name="Thiagarajan M."/>
            <person name="Wortman J.R."/>
            <person name="Badger J.H."/>
            <person name="Ren Q."/>
            <person name="Amedeo P."/>
            <person name="Jones K.M."/>
            <person name="Tallon L.J."/>
            <person name="Delcher A.L."/>
            <person name="Salzberg S.L."/>
            <person name="Silva J.C."/>
            <person name="Haas B.J."/>
            <person name="Majoros W.H."/>
            <person name="Farzad M."/>
            <person name="Carlton J.M."/>
            <person name="Smith R.K. Jr."/>
            <person name="Garg J."/>
            <person name="Pearlman R.E."/>
            <person name="Karrer K.M."/>
            <person name="Sun L."/>
            <person name="Manning G."/>
            <person name="Elde N.C."/>
            <person name="Turkewitz A.P."/>
            <person name="Asai D.J."/>
            <person name="Wilkes D.E."/>
            <person name="Wang Y."/>
            <person name="Cai H."/>
            <person name="Collins K."/>
            <person name="Stewart B.A."/>
            <person name="Lee S.R."/>
            <person name="Wilamowska K."/>
            <person name="Weinberg Z."/>
            <person name="Ruzzo W.L."/>
            <person name="Wloga D."/>
            <person name="Gaertig J."/>
            <person name="Frankel J."/>
            <person name="Tsao C.-C."/>
            <person name="Gorovsky M.A."/>
            <person name="Keeling P.J."/>
            <person name="Waller R.F."/>
            <person name="Patron N.J."/>
            <person name="Cherry J.M."/>
            <person name="Stover N.A."/>
            <person name="Krieger C.J."/>
            <person name="del Toro C."/>
            <person name="Ryder H.F."/>
            <person name="Williamson S.C."/>
            <person name="Barbeau R.A."/>
            <person name="Hamilton E.P."/>
            <person name="Orias E."/>
        </authorList>
    </citation>
    <scope>NUCLEOTIDE SEQUENCE [LARGE SCALE GENOMIC DNA]</scope>
    <source>
        <strain evidence="4">SB210</strain>
    </source>
</reference>
<protein>
    <submittedName>
        <fullName evidence="3">ChAPs (Chs5p-Arf1p-binding protein) protein</fullName>
    </submittedName>
</protein>
<feature type="compositionally biased region" description="Polar residues" evidence="2">
    <location>
        <begin position="512"/>
        <end position="526"/>
    </location>
</feature>
<sequence>MKNQFPQGSTIKDVFEIIENQQDQVEILRNRIKCMKQYSTLGPPDLCYLSKKYQSGSILPISKEQIQIGTYHYVHGINLSTPASVSAYINLMIKNMEEEKQTLLKRGEWKIVKGYFCIFDSFSRIDIHIEITIPGTMKLYGFKIDGELVTITDQLWERAMVSSGLRSMHQQDVPAGKYFQEFQTLDHLQEYLKAFSNVVKEIDLPYENQEEVEKHFEYRGSKSLYLLVEYLTRKRMYQIALNFLIENVHENPKMILHLNQLYIQMKQYPDGLKLIANYLIQQPDSPLLLYQQARNLYACGKYEDSYRITNFLVGIHSTSFDVWFLLSEIFYKMENFEYCFVALNQASKYAKISLRQEHFPDKQCTNSMLCENNKSNKQLTQPKEWGTISSFNNIYVINNNIPLLLRQKQNQNDKQKIAPQNLEQIDSLTKLQSSEFCEDEFKIYQLLIEMEKKIGWENMIKLRTNIFMINQDNFTQIYDRSNDFPFNILHQNQGSPHQQAINPMHQGAGPQGSKSHPSQDSQNSHKASNKGEDQVATNSQGSNRQTNIQQQQAIQQFPPEYDGTDFSDDEEQLPQFLKDDNEDSKQKNYGMANIKDPQIQKNIQRKLHLINQKQQKAQNNPKFEKNSHITELTEDSAESERVQNLNISNKLLSSNISNSANIPVAFGKQRKKVSAQIKPSINDLLPYPQKRPIHKTFNGVFQSLYEDLNYLIKWQNEDKIREELLSQQERLKYKKQNNIDISNLEVQISQLDFTAEVWLLRSQLAMRLKFYPLAQKGLREVLKKNYCFNCFDNLIKIAEANDEPKTMIYVITELLDEIESFGVKQINQLPSWIEDHLLQLIAKKSLRQFKAYLNELKFEDPIINEVIKRANYFSIEGTTDLQQIQQKQTPLMNALDAFNNNQQRSLNQINKTTSLYQ</sequence>